<dbReference type="SUPFAM" id="SSF51735">
    <property type="entry name" value="NAD(P)-binding Rossmann-fold domains"/>
    <property type="match status" value="1"/>
</dbReference>
<reference evidence="4" key="1">
    <citation type="journal article" date="2020" name="Stud. Mycol.">
        <title>101 Dothideomycetes genomes: a test case for predicting lifestyles and emergence of pathogens.</title>
        <authorList>
            <person name="Haridas S."/>
            <person name="Albert R."/>
            <person name="Binder M."/>
            <person name="Bloem J."/>
            <person name="Labutti K."/>
            <person name="Salamov A."/>
            <person name="Andreopoulos B."/>
            <person name="Baker S."/>
            <person name="Barry K."/>
            <person name="Bills G."/>
            <person name="Bluhm B."/>
            <person name="Cannon C."/>
            <person name="Castanera R."/>
            <person name="Culley D."/>
            <person name="Daum C."/>
            <person name="Ezra D."/>
            <person name="Gonzalez J."/>
            <person name="Henrissat B."/>
            <person name="Kuo A."/>
            <person name="Liang C."/>
            <person name="Lipzen A."/>
            <person name="Lutzoni F."/>
            <person name="Magnuson J."/>
            <person name="Mondo S."/>
            <person name="Nolan M."/>
            <person name="Ohm R."/>
            <person name="Pangilinan J."/>
            <person name="Park H.-J."/>
            <person name="Ramirez L."/>
            <person name="Alfaro M."/>
            <person name="Sun H."/>
            <person name="Tritt A."/>
            <person name="Yoshinaga Y."/>
            <person name="Zwiers L.-H."/>
            <person name="Turgeon B."/>
            <person name="Goodwin S."/>
            <person name="Spatafora J."/>
            <person name="Crous P."/>
            <person name="Grigoriev I."/>
        </authorList>
    </citation>
    <scope>NUCLEOTIDE SEQUENCE</scope>
    <source>
        <strain evidence="4">CBS 269.34</strain>
    </source>
</reference>
<dbReference type="PANTHER" id="PTHR43677:SF4">
    <property type="entry name" value="QUINONE OXIDOREDUCTASE-LIKE PROTEIN 2"/>
    <property type="match status" value="1"/>
</dbReference>
<dbReference type="AlphaFoldDB" id="A0A6A6RFM1"/>
<dbReference type="Gene3D" id="3.90.180.10">
    <property type="entry name" value="Medium-chain alcohol dehydrogenases, catalytic domain"/>
    <property type="match status" value="1"/>
</dbReference>
<dbReference type="EMBL" id="MU004181">
    <property type="protein sequence ID" value="KAF2502257.1"/>
    <property type="molecule type" value="Genomic_DNA"/>
</dbReference>
<dbReference type="CDD" id="cd05188">
    <property type="entry name" value="MDR"/>
    <property type="match status" value="1"/>
</dbReference>
<keyword evidence="5" id="KW-1185">Reference proteome</keyword>
<dbReference type="InterPro" id="IPR036291">
    <property type="entry name" value="NAD(P)-bd_dom_sf"/>
</dbReference>
<accession>A0A6A6RFM1</accession>
<dbReference type="Pfam" id="PF00107">
    <property type="entry name" value="ADH_zinc_N"/>
    <property type="match status" value="1"/>
</dbReference>
<dbReference type="InterPro" id="IPR013154">
    <property type="entry name" value="ADH-like_N"/>
</dbReference>
<dbReference type="Pfam" id="PF08240">
    <property type="entry name" value="ADH_N"/>
    <property type="match status" value="1"/>
</dbReference>
<feature type="signal peptide" evidence="1">
    <location>
        <begin position="1"/>
        <end position="18"/>
    </location>
</feature>
<evidence type="ECO:0000259" key="2">
    <source>
        <dbReference type="Pfam" id="PF00107"/>
    </source>
</evidence>
<dbReference type="Gene3D" id="3.40.50.720">
    <property type="entry name" value="NAD(P)-binding Rossmann-like Domain"/>
    <property type="match status" value="1"/>
</dbReference>
<organism evidence="4 5">
    <name type="scientific">Lophium mytilinum</name>
    <dbReference type="NCBI Taxonomy" id="390894"/>
    <lineage>
        <taxon>Eukaryota</taxon>
        <taxon>Fungi</taxon>
        <taxon>Dikarya</taxon>
        <taxon>Ascomycota</taxon>
        <taxon>Pezizomycotina</taxon>
        <taxon>Dothideomycetes</taxon>
        <taxon>Pleosporomycetidae</taxon>
        <taxon>Mytilinidiales</taxon>
        <taxon>Mytilinidiaceae</taxon>
        <taxon>Lophium</taxon>
    </lineage>
</organism>
<feature type="chain" id="PRO_5025359230" evidence="1">
    <location>
        <begin position="19"/>
        <end position="372"/>
    </location>
</feature>
<dbReference type="Proteomes" id="UP000799750">
    <property type="component" value="Unassembled WGS sequence"/>
</dbReference>
<feature type="domain" description="Alcohol dehydrogenase-like C-terminal" evidence="2">
    <location>
        <begin position="191"/>
        <end position="325"/>
    </location>
</feature>
<dbReference type="InterPro" id="IPR011032">
    <property type="entry name" value="GroES-like_sf"/>
</dbReference>
<dbReference type="GO" id="GO:0016491">
    <property type="term" value="F:oxidoreductase activity"/>
    <property type="evidence" value="ECO:0007669"/>
    <property type="project" value="TreeGrafter"/>
</dbReference>
<feature type="domain" description="Alcohol dehydrogenase-like N-terminal" evidence="3">
    <location>
        <begin position="28"/>
        <end position="141"/>
    </location>
</feature>
<dbReference type="OrthoDB" id="5407715at2759"/>
<keyword evidence="1" id="KW-0732">Signal</keyword>
<sequence length="372" mass="38549">MPTHKALLLSSLTTPISLQTLPTPSPTPGSATLRVLAAGLQSYTRAIFTGALPYPLALPQVPGASCIARVLEPGPDATALLPGQLVWVDATITARDDRDCSFLLGLHGGVSAGSQKLMRESWRDGCYAQVVCAPLENCYALDEALLARYSVEELAGLSTLLVPFGGLEEAGVGAGVTVVVAPATGKFSGGAVVVALAMGARVVAAGRSPEGLERLKGFPGAGERLRTVRLVGDVEEDAAALLRATGGKGAQVYMDLSPPAAGKDGSPTHVAACLRVLKRGGTALFMGGIQGVVEVPYGLMMFKNLTVKGKFMYERAQAERLIKMVEFGSLKMGEASGMTVAGTFGLEDIEEALDLASQRTGWGGDVVLVPNP</sequence>
<proteinExistence type="predicted"/>
<dbReference type="PANTHER" id="PTHR43677">
    <property type="entry name" value="SHORT-CHAIN DEHYDROGENASE/REDUCTASE"/>
    <property type="match status" value="1"/>
</dbReference>
<dbReference type="SUPFAM" id="SSF50129">
    <property type="entry name" value="GroES-like"/>
    <property type="match status" value="1"/>
</dbReference>
<name>A0A6A6RFM1_9PEZI</name>
<evidence type="ECO:0000313" key="5">
    <source>
        <dbReference type="Proteomes" id="UP000799750"/>
    </source>
</evidence>
<evidence type="ECO:0000256" key="1">
    <source>
        <dbReference type="SAM" id="SignalP"/>
    </source>
</evidence>
<dbReference type="InterPro" id="IPR013149">
    <property type="entry name" value="ADH-like_C"/>
</dbReference>
<gene>
    <name evidence="4" type="ORF">BU16DRAFT_532631</name>
</gene>
<dbReference type="GO" id="GO:0005739">
    <property type="term" value="C:mitochondrion"/>
    <property type="evidence" value="ECO:0007669"/>
    <property type="project" value="TreeGrafter"/>
</dbReference>
<dbReference type="InterPro" id="IPR051397">
    <property type="entry name" value="Zn-ADH-like_protein"/>
</dbReference>
<protein>
    <submittedName>
        <fullName evidence="4">GroES-like protein</fullName>
    </submittedName>
</protein>
<evidence type="ECO:0000259" key="3">
    <source>
        <dbReference type="Pfam" id="PF08240"/>
    </source>
</evidence>
<evidence type="ECO:0000313" key="4">
    <source>
        <dbReference type="EMBL" id="KAF2502257.1"/>
    </source>
</evidence>